<dbReference type="AlphaFoldDB" id="A0A2S2DU71"/>
<protein>
    <submittedName>
        <fullName evidence="2">Uncharacterized protein</fullName>
    </submittedName>
</protein>
<sequence length="194" mass="21327">MSKRTLTLICILLLAVASRLLILAGPAWANFSPITSMALFAGAYFSSKSQSISWTILSIWLANLVLNNLVYPQYYEGFSLGFAPIHMSLFVGISLLGTYMLKNKITALNFLASNLAAVIGFFLLSNFAVWLNLPSLGTAVVGDELVYTKDWNGLMQCYAMGLPFLKNSLVSQFLFSGIFFGGFELLKKQVPALR</sequence>
<name>A0A2S2DU71_9BACT</name>
<dbReference type="EMBL" id="CP029346">
    <property type="protein sequence ID" value="AWL08357.1"/>
    <property type="molecule type" value="Genomic_DNA"/>
</dbReference>
<dbReference type="Pfam" id="PF20221">
    <property type="entry name" value="DUF6580"/>
    <property type="match status" value="1"/>
</dbReference>
<evidence type="ECO:0000256" key="1">
    <source>
        <dbReference type="SAM" id="Phobius"/>
    </source>
</evidence>
<accession>A0A2S2DU71</accession>
<dbReference type="Proteomes" id="UP000245468">
    <property type="component" value="Chromosome"/>
</dbReference>
<dbReference type="RefSeq" id="WP_109322112.1">
    <property type="nucleotide sequence ID" value="NZ_CP029346.1"/>
</dbReference>
<proteinExistence type="predicted"/>
<feature type="transmembrane region" description="Helical" evidence="1">
    <location>
        <begin position="77"/>
        <end position="101"/>
    </location>
</feature>
<keyword evidence="1" id="KW-0472">Membrane</keyword>
<reference evidence="3" key="1">
    <citation type="submission" date="2018-05" db="EMBL/GenBank/DDBJ databases">
        <title>Pseudarcicella sp. HME7025 Genome sequencing and assembly.</title>
        <authorList>
            <person name="Kim H."/>
            <person name="Kang H."/>
            <person name="Joh K."/>
        </authorList>
    </citation>
    <scope>NUCLEOTIDE SEQUENCE [LARGE SCALE GENOMIC DNA]</scope>
    <source>
        <strain evidence="3">HME7025</strain>
    </source>
</reference>
<dbReference type="KEGG" id="psez:HME7025_00485"/>
<evidence type="ECO:0000313" key="2">
    <source>
        <dbReference type="EMBL" id="AWL08357.1"/>
    </source>
</evidence>
<keyword evidence="1" id="KW-0812">Transmembrane</keyword>
<feature type="transmembrane region" description="Helical" evidence="1">
    <location>
        <begin position="52"/>
        <end position="71"/>
    </location>
</feature>
<organism evidence="2 3">
    <name type="scientific">Aquirufa nivalisilvae</name>
    <dbReference type="NCBI Taxonomy" id="2516557"/>
    <lineage>
        <taxon>Bacteria</taxon>
        <taxon>Pseudomonadati</taxon>
        <taxon>Bacteroidota</taxon>
        <taxon>Cytophagia</taxon>
        <taxon>Cytophagales</taxon>
        <taxon>Flectobacillaceae</taxon>
        <taxon>Aquirufa</taxon>
    </lineage>
</organism>
<evidence type="ECO:0000313" key="3">
    <source>
        <dbReference type="Proteomes" id="UP000245468"/>
    </source>
</evidence>
<keyword evidence="3" id="KW-1185">Reference proteome</keyword>
<keyword evidence="1" id="KW-1133">Transmembrane helix</keyword>
<feature type="transmembrane region" description="Helical" evidence="1">
    <location>
        <begin position="108"/>
        <end position="131"/>
    </location>
</feature>
<gene>
    <name evidence="2" type="ORF">HME7025_00485</name>
</gene>
<dbReference type="InterPro" id="IPR046487">
    <property type="entry name" value="DUF6580"/>
</dbReference>
<feature type="transmembrane region" description="Helical" evidence="1">
    <location>
        <begin position="169"/>
        <end position="186"/>
    </location>
</feature>
<dbReference type="OrthoDB" id="9806699at2"/>